<name>A0A4Y2D278_ARAVE</name>
<dbReference type="Proteomes" id="UP000499080">
    <property type="component" value="Unassembled WGS sequence"/>
</dbReference>
<evidence type="ECO:0000313" key="3">
    <source>
        <dbReference type="Proteomes" id="UP000499080"/>
    </source>
</evidence>
<gene>
    <name evidence="2" type="ORF">AVEN_92900_1</name>
</gene>
<comment type="caution">
    <text evidence="2">The sequence shown here is derived from an EMBL/GenBank/DDBJ whole genome shotgun (WGS) entry which is preliminary data.</text>
</comment>
<reference evidence="2 3" key="1">
    <citation type="journal article" date="2019" name="Sci. Rep.">
        <title>Orb-weaving spider Araneus ventricosus genome elucidates the spidroin gene catalogue.</title>
        <authorList>
            <person name="Kono N."/>
            <person name="Nakamura H."/>
            <person name="Ohtoshi R."/>
            <person name="Moran D.A.P."/>
            <person name="Shinohara A."/>
            <person name="Yoshida Y."/>
            <person name="Fujiwara M."/>
            <person name="Mori M."/>
            <person name="Tomita M."/>
            <person name="Arakawa K."/>
        </authorList>
    </citation>
    <scope>NUCLEOTIDE SEQUENCE [LARGE SCALE GENOMIC DNA]</scope>
</reference>
<proteinExistence type="predicted"/>
<keyword evidence="3" id="KW-1185">Reference proteome</keyword>
<sequence>MEFRLQFVFYNSSIPGRLSHLDPLKPGLFGRKQYELDSPNMGGHFPHHPAPAITFPQGARKWAVVRKDNWFPLPCLSPKRSQNIPSPQRNQQPQTCLHRC</sequence>
<organism evidence="2 3">
    <name type="scientific">Araneus ventricosus</name>
    <name type="common">Orbweaver spider</name>
    <name type="synonym">Epeira ventricosa</name>
    <dbReference type="NCBI Taxonomy" id="182803"/>
    <lineage>
        <taxon>Eukaryota</taxon>
        <taxon>Metazoa</taxon>
        <taxon>Ecdysozoa</taxon>
        <taxon>Arthropoda</taxon>
        <taxon>Chelicerata</taxon>
        <taxon>Arachnida</taxon>
        <taxon>Araneae</taxon>
        <taxon>Araneomorphae</taxon>
        <taxon>Entelegynae</taxon>
        <taxon>Araneoidea</taxon>
        <taxon>Araneidae</taxon>
        <taxon>Araneus</taxon>
    </lineage>
</organism>
<evidence type="ECO:0000313" key="2">
    <source>
        <dbReference type="EMBL" id="GBM10068.1"/>
    </source>
</evidence>
<evidence type="ECO:0000256" key="1">
    <source>
        <dbReference type="SAM" id="MobiDB-lite"/>
    </source>
</evidence>
<dbReference type="EMBL" id="BGPR01000280">
    <property type="protein sequence ID" value="GBM10068.1"/>
    <property type="molecule type" value="Genomic_DNA"/>
</dbReference>
<feature type="compositionally biased region" description="Polar residues" evidence="1">
    <location>
        <begin position="79"/>
        <end position="100"/>
    </location>
</feature>
<dbReference type="AlphaFoldDB" id="A0A4Y2D278"/>
<accession>A0A4Y2D278</accession>
<protein>
    <submittedName>
        <fullName evidence="2">Uncharacterized protein</fullName>
    </submittedName>
</protein>
<feature type="region of interest" description="Disordered" evidence="1">
    <location>
        <begin position="77"/>
        <end position="100"/>
    </location>
</feature>